<protein>
    <submittedName>
        <fullName evidence="2">YdiK family protein</fullName>
    </submittedName>
</protein>
<keyword evidence="1" id="KW-0812">Transmembrane</keyword>
<dbReference type="EMBL" id="JAFELM010000032">
    <property type="protein sequence ID" value="MBM6618633.1"/>
    <property type="molecule type" value="Genomic_DNA"/>
</dbReference>
<dbReference type="RefSeq" id="WP_204203988.1">
    <property type="nucleotide sequence ID" value="NZ_JAFELM010000032.1"/>
</dbReference>
<name>A0ABS2DJK7_9BACI</name>
<proteinExistence type="predicted"/>
<gene>
    <name evidence="2" type="ORF">JR050_13265</name>
</gene>
<dbReference type="Proteomes" id="UP001518925">
    <property type="component" value="Unassembled WGS sequence"/>
</dbReference>
<feature type="transmembrane region" description="Helical" evidence="1">
    <location>
        <begin position="36"/>
        <end position="56"/>
    </location>
</feature>
<sequence>MRTSPFLMGLLYLGMGTVFVVLAVQSAQVDMWSFSTIILMIVATFDIGVGVRMFLLHNRINKMKNKDSK</sequence>
<organism evidence="2 3">
    <name type="scientific">Bacillus suaedaesalsae</name>
    <dbReference type="NCBI Taxonomy" id="2810349"/>
    <lineage>
        <taxon>Bacteria</taxon>
        <taxon>Bacillati</taxon>
        <taxon>Bacillota</taxon>
        <taxon>Bacilli</taxon>
        <taxon>Bacillales</taxon>
        <taxon>Bacillaceae</taxon>
        <taxon>Bacillus</taxon>
    </lineage>
</organism>
<accession>A0ABS2DJK7</accession>
<dbReference type="InterPro" id="IPR025426">
    <property type="entry name" value="DUF4305"/>
</dbReference>
<reference evidence="2 3" key="1">
    <citation type="submission" date="2021-02" db="EMBL/GenBank/DDBJ databases">
        <title>Bacillus sp. RD4P76, an endophyte from a halophyte.</title>
        <authorList>
            <person name="Sun J.-Q."/>
        </authorList>
    </citation>
    <scope>NUCLEOTIDE SEQUENCE [LARGE SCALE GENOMIC DNA]</scope>
    <source>
        <strain evidence="2 3">RD4P76</strain>
    </source>
</reference>
<keyword evidence="1" id="KW-0472">Membrane</keyword>
<keyword evidence="3" id="KW-1185">Reference proteome</keyword>
<evidence type="ECO:0000256" key="1">
    <source>
        <dbReference type="SAM" id="Phobius"/>
    </source>
</evidence>
<comment type="caution">
    <text evidence="2">The sequence shown here is derived from an EMBL/GenBank/DDBJ whole genome shotgun (WGS) entry which is preliminary data.</text>
</comment>
<keyword evidence="1" id="KW-1133">Transmembrane helix</keyword>
<evidence type="ECO:0000313" key="2">
    <source>
        <dbReference type="EMBL" id="MBM6618633.1"/>
    </source>
</evidence>
<evidence type="ECO:0000313" key="3">
    <source>
        <dbReference type="Proteomes" id="UP001518925"/>
    </source>
</evidence>
<dbReference type="Pfam" id="PF14146">
    <property type="entry name" value="DUF4305"/>
    <property type="match status" value="1"/>
</dbReference>